<organism evidence="2 3">
    <name type="scientific">Mycena venus</name>
    <dbReference type="NCBI Taxonomy" id="2733690"/>
    <lineage>
        <taxon>Eukaryota</taxon>
        <taxon>Fungi</taxon>
        <taxon>Dikarya</taxon>
        <taxon>Basidiomycota</taxon>
        <taxon>Agaricomycotina</taxon>
        <taxon>Agaricomycetes</taxon>
        <taxon>Agaricomycetidae</taxon>
        <taxon>Agaricales</taxon>
        <taxon>Marasmiineae</taxon>
        <taxon>Mycenaceae</taxon>
        <taxon>Mycena</taxon>
    </lineage>
</organism>
<comment type="caution">
    <text evidence="2">The sequence shown here is derived from an EMBL/GenBank/DDBJ whole genome shotgun (WGS) entry which is preliminary data.</text>
</comment>
<name>A0A8H6Z3J1_9AGAR</name>
<feature type="compositionally biased region" description="Basic and acidic residues" evidence="1">
    <location>
        <begin position="369"/>
        <end position="378"/>
    </location>
</feature>
<dbReference type="EMBL" id="JACAZI010000001">
    <property type="protein sequence ID" value="KAF7371943.1"/>
    <property type="molecule type" value="Genomic_DNA"/>
</dbReference>
<proteinExistence type="predicted"/>
<reference evidence="2" key="1">
    <citation type="submission" date="2020-05" db="EMBL/GenBank/DDBJ databases">
        <title>Mycena genomes resolve the evolution of fungal bioluminescence.</title>
        <authorList>
            <person name="Tsai I.J."/>
        </authorList>
    </citation>
    <scope>NUCLEOTIDE SEQUENCE</scope>
    <source>
        <strain evidence="2">CCC161011</strain>
    </source>
</reference>
<protein>
    <submittedName>
        <fullName evidence="2">Uncharacterized protein</fullName>
    </submittedName>
</protein>
<gene>
    <name evidence="2" type="ORF">MVEN_00052200</name>
</gene>
<feature type="compositionally biased region" description="Low complexity" evidence="1">
    <location>
        <begin position="273"/>
        <end position="290"/>
    </location>
</feature>
<dbReference type="AlphaFoldDB" id="A0A8H6Z3J1"/>
<feature type="region of interest" description="Disordered" evidence="1">
    <location>
        <begin position="366"/>
        <end position="390"/>
    </location>
</feature>
<dbReference type="Proteomes" id="UP000620124">
    <property type="component" value="Unassembled WGS sequence"/>
</dbReference>
<evidence type="ECO:0000256" key="1">
    <source>
        <dbReference type="SAM" id="MobiDB-lite"/>
    </source>
</evidence>
<accession>A0A8H6Z3J1</accession>
<feature type="region of interest" description="Disordered" evidence="1">
    <location>
        <begin position="334"/>
        <end position="353"/>
    </location>
</feature>
<feature type="region of interest" description="Disordered" evidence="1">
    <location>
        <begin position="254"/>
        <end position="326"/>
    </location>
</feature>
<dbReference type="OrthoDB" id="3049219at2759"/>
<sequence>MSLWKADAFAKLEPSRSKLLYQPNKDKAAAPIKGGARPHNLLLQHAGSRFPQWTAADEVRQAQEVASRMLTVPSYQTLLTDFEARTGSSPLTASQTLELEAITAVGAEETAETLLREIGSIQPVALLGFSPEVLRTTAVNVDEQSPLFEGRVRDTRRHQQDLLDLLSRRLEGSTEIARLSSLPTGSQPYTGTILRIAETYNRQFCNEVYSRIHQLQRVLARFLEATHAINKELTRRMIEREHYVLELQRSANPTPLTSEVAGESTSRRRAELAPVAASSAATPRSSSPLPVVSGNMPPPSYPGSPNSARTTASSPSAGTNGLWDALSDHDGAANSVASLPGDASPIWISDSDDEPEIGLRAATILGNEDANHNPRERPANGSPSPSCASPGLEVVETYDAEVDHDPLPGDAPRRISRALVTFGGLDVEWVSTYLDATGNVTTRNEPLPRDHYLHPEFRSLHGAAMATATADPAADRQISLAEITLEPVHGVKSQR</sequence>
<evidence type="ECO:0000313" key="2">
    <source>
        <dbReference type="EMBL" id="KAF7371943.1"/>
    </source>
</evidence>
<feature type="compositionally biased region" description="Polar residues" evidence="1">
    <location>
        <begin position="303"/>
        <end position="319"/>
    </location>
</feature>
<keyword evidence="3" id="KW-1185">Reference proteome</keyword>
<evidence type="ECO:0000313" key="3">
    <source>
        <dbReference type="Proteomes" id="UP000620124"/>
    </source>
</evidence>